<dbReference type="AlphaFoldDB" id="A0A8S9HUG3"/>
<gene>
    <name evidence="3" type="ORF">F2Q68_00008831</name>
    <name evidence="2" type="ORF">F2Q70_00015921</name>
</gene>
<evidence type="ECO:0000313" key="2">
    <source>
        <dbReference type="EMBL" id="KAF2561204.1"/>
    </source>
</evidence>
<dbReference type="EMBL" id="QGKW02000717">
    <property type="protein sequence ID" value="KAF2599709.1"/>
    <property type="molecule type" value="Genomic_DNA"/>
</dbReference>
<dbReference type="Proteomes" id="UP000712281">
    <property type="component" value="Unassembled WGS sequence"/>
</dbReference>
<feature type="compositionally biased region" description="Basic and acidic residues" evidence="1">
    <location>
        <begin position="34"/>
        <end position="45"/>
    </location>
</feature>
<accession>A0A8S9HUG3</accession>
<feature type="compositionally biased region" description="Polar residues" evidence="1">
    <location>
        <begin position="24"/>
        <end position="33"/>
    </location>
</feature>
<comment type="caution">
    <text evidence="2">The sequence shown here is derived from an EMBL/GenBank/DDBJ whole genome shotgun (WGS) entry which is preliminary data.</text>
</comment>
<proteinExistence type="predicted"/>
<sequence length="135" mass="15275">MEAAWISEEVPDKVLRLAISSRNKSTRWGSSYLRNREWRQEKPEKAAQGPSTKQTMPPTNNLTSTTSFSLSRDTRDIPICLFGHQIWPRSLSGDTEMHPDVDLDAGSGRNPARTREKKQSGSEKHVALTRGREIK</sequence>
<feature type="region of interest" description="Disordered" evidence="1">
    <location>
        <begin position="89"/>
        <end position="135"/>
    </location>
</feature>
<feature type="compositionally biased region" description="Low complexity" evidence="1">
    <location>
        <begin position="59"/>
        <end position="69"/>
    </location>
</feature>
<dbReference type="EMBL" id="QGKY02001250">
    <property type="protein sequence ID" value="KAF2561204.1"/>
    <property type="molecule type" value="Genomic_DNA"/>
</dbReference>
<organism evidence="2">
    <name type="scientific">Brassica cretica</name>
    <name type="common">Mustard</name>
    <dbReference type="NCBI Taxonomy" id="69181"/>
    <lineage>
        <taxon>Eukaryota</taxon>
        <taxon>Viridiplantae</taxon>
        <taxon>Streptophyta</taxon>
        <taxon>Embryophyta</taxon>
        <taxon>Tracheophyta</taxon>
        <taxon>Spermatophyta</taxon>
        <taxon>Magnoliopsida</taxon>
        <taxon>eudicotyledons</taxon>
        <taxon>Gunneridae</taxon>
        <taxon>Pentapetalae</taxon>
        <taxon>rosids</taxon>
        <taxon>malvids</taxon>
        <taxon>Brassicales</taxon>
        <taxon>Brassicaceae</taxon>
        <taxon>Brassiceae</taxon>
        <taxon>Brassica</taxon>
    </lineage>
</organism>
<feature type="region of interest" description="Disordered" evidence="1">
    <location>
        <begin position="24"/>
        <end position="69"/>
    </location>
</feature>
<evidence type="ECO:0000256" key="1">
    <source>
        <dbReference type="SAM" id="MobiDB-lite"/>
    </source>
</evidence>
<reference evidence="2" key="1">
    <citation type="submission" date="2019-12" db="EMBL/GenBank/DDBJ databases">
        <title>Genome sequencing and annotation of Brassica cretica.</title>
        <authorList>
            <person name="Studholme D.J."/>
            <person name="Sarris P.F."/>
        </authorList>
    </citation>
    <scope>NUCLEOTIDE SEQUENCE</scope>
    <source>
        <strain evidence="3">PFS-001/15</strain>
        <strain evidence="2">PFS-102/07</strain>
        <tissue evidence="2">Leaf</tissue>
    </source>
</reference>
<protein>
    <submittedName>
        <fullName evidence="2">Uncharacterized protein</fullName>
    </submittedName>
</protein>
<name>A0A8S9HUG3_BRACR</name>
<feature type="compositionally biased region" description="Polar residues" evidence="1">
    <location>
        <begin position="49"/>
        <end position="58"/>
    </location>
</feature>
<evidence type="ECO:0000313" key="3">
    <source>
        <dbReference type="EMBL" id="KAF2599709.1"/>
    </source>
</evidence>
<feature type="compositionally biased region" description="Basic and acidic residues" evidence="1">
    <location>
        <begin position="113"/>
        <end position="135"/>
    </location>
</feature>